<evidence type="ECO:0008006" key="12">
    <source>
        <dbReference type="Google" id="ProtNLM"/>
    </source>
</evidence>
<dbReference type="PANTHER" id="PTHR43292">
    <property type="entry name" value="ACYL-COA DEHYDROGENASE"/>
    <property type="match status" value="1"/>
</dbReference>
<dbReference type="Gene3D" id="1.10.540.10">
    <property type="entry name" value="Acyl-CoA dehydrogenase/oxidase, N-terminal domain"/>
    <property type="match status" value="1"/>
</dbReference>
<organism evidence="10 11">
    <name type="scientific">Novosphingobium kunmingense</name>
    <dbReference type="NCBI Taxonomy" id="1211806"/>
    <lineage>
        <taxon>Bacteria</taxon>
        <taxon>Pseudomonadati</taxon>
        <taxon>Pseudomonadota</taxon>
        <taxon>Alphaproteobacteria</taxon>
        <taxon>Sphingomonadales</taxon>
        <taxon>Sphingomonadaceae</taxon>
        <taxon>Novosphingobium</taxon>
    </lineage>
</organism>
<evidence type="ECO:0000256" key="2">
    <source>
        <dbReference type="ARBA" id="ARBA00009347"/>
    </source>
</evidence>
<dbReference type="Pfam" id="PF02770">
    <property type="entry name" value="Acyl-CoA_dh_M"/>
    <property type="match status" value="1"/>
</dbReference>
<evidence type="ECO:0000256" key="6">
    <source>
        <dbReference type="RuleBase" id="RU362125"/>
    </source>
</evidence>
<accession>A0A2N0H636</accession>
<dbReference type="GO" id="GO:0050660">
    <property type="term" value="F:flavin adenine dinucleotide binding"/>
    <property type="evidence" value="ECO:0007669"/>
    <property type="project" value="InterPro"/>
</dbReference>
<evidence type="ECO:0000256" key="1">
    <source>
        <dbReference type="ARBA" id="ARBA00001974"/>
    </source>
</evidence>
<dbReference type="Gene3D" id="1.20.140.10">
    <property type="entry name" value="Butyryl-CoA Dehydrogenase, subunit A, domain 3"/>
    <property type="match status" value="1"/>
</dbReference>
<dbReference type="SUPFAM" id="SSF56645">
    <property type="entry name" value="Acyl-CoA dehydrogenase NM domain-like"/>
    <property type="match status" value="1"/>
</dbReference>
<reference evidence="10 11" key="1">
    <citation type="submission" date="2017-11" db="EMBL/GenBank/DDBJ databases">
        <title>Genomic Encyclopedia of Type Strains, Phase III (KMG-III): the genomes of soil and plant-associated and newly described type strains.</title>
        <authorList>
            <person name="Whitman W."/>
        </authorList>
    </citation>
    <scope>NUCLEOTIDE SEQUENCE [LARGE SCALE GENOMIC DNA]</scope>
    <source>
        <strain evidence="10 11">CGMCC 1.12274</strain>
    </source>
</reference>
<evidence type="ECO:0000313" key="10">
    <source>
        <dbReference type="EMBL" id="PKB14421.1"/>
    </source>
</evidence>
<dbReference type="PANTHER" id="PTHR43292:SF3">
    <property type="entry name" value="ACYL-COA DEHYDROGENASE FADE29"/>
    <property type="match status" value="1"/>
</dbReference>
<sequence>MDLEFSPEEIAFRDEVRTFITENYPEELRGKQDEGDELTKEDFLSWHRVLHKKGWVAPAWPVEYGGTGWTVTQRFIFSEETARADCIRLMPFGLTMVGPVIYTFGTPEQKAHFLPRILSGEDWWCQGYSEPGSGSDLASLRTKAVRDGDHYVVNGQKTWTTMAQHADWGFFLVRTDPDAKMQEGISFLLIDMKTPGIEVRPIITLGGEHEVNEVFLDNVKVPVENRVFEENKGWTCAKFLLAHERVGIAGVAASKRGIEKIKDIARTEIDGDKPLLANPFYRRKVAELEMDLTALEFTELRTLAGEAAGKGPGPESSVLKIKGSEIQQRLTELALEAAGHYGAPYFRGFGEGDNEHPIGPDWAHRTAPSYYNMRKTTIYGGSNEIQRNIIAKMVLGL</sequence>
<dbReference type="GO" id="GO:0016627">
    <property type="term" value="F:oxidoreductase activity, acting on the CH-CH group of donors"/>
    <property type="evidence" value="ECO:0007669"/>
    <property type="project" value="InterPro"/>
</dbReference>
<keyword evidence="11" id="KW-1185">Reference proteome</keyword>
<evidence type="ECO:0000259" key="9">
    <source>
        <dbReference type="Pfam" id="PF02771"/>
    </source>
</evidence>
<keyword evidence="5 6" id="KW-0560">Oxidoreductase</keyword>
<dbReference type="InterPro" id="IPR006091">
    <property type="entry name" value="Acyl-CoA_Oxase/DH_mid-dom"/>
</dbReference>
<evidence type="ECO:0000313" key="11">
    <source>
        <dbReference type="Proteomes" id="UP000232587"/>
    </source>
</evidence>
<gene>
    <name evidence="10" type="ORF">B0I00_2009</name>
</gene>
<dbReference type="Pfam" id="PF00441">
    <property type="entry name" value="Acyl-CoA_dh_1"/>
    <property type="match status" value="1"/>
</dbReference>
<proteinExistence type="inferred from homology"/>
<dbReference type="Gene3D" id="2.40.110.10">
    <property type="entry name" value="Butyryl-CoA Dehydrogenase, subunit A, domain 2"/>
    <property type="match status" value="1"/>
</dbReference>
<dbReference type="InterPro" id="IPR046373">
    <property type="entry name" value="Acyl-CoA_Oxase/DH_mid-dom_sf"/>
</dbReference>
<feature type="domain" description="Acyl-CoA oxidase/dehydrogenase middle" evidence="8">
    <location>
        <begin position="125"/>
        <end position="219"/>
    </location>
</feature>
<keyword evidence="3 6" id="KW-0285">Flavoprotein</keyword>
<dbReference type="InterPro" id="IPR052161">
    <property type="entry name" value="Mycobact_Acyl-CoA_DH"/>
</dbReference>
<keyword evidence="4 6" id="KW-0274">FAD</keyword>
<comment type="caution">
    <text evidence="10">The sequence shown here is derived from an EMBL/GenBank/DDBJ whole genome shotgun (WGS) entry which is preliminary data.</text>
</comment>
<feature type="domain" description="Acyl-CoA dehydrogenase/oxidase N-terminal" evidence="9">
    <location>
        <begin position="6"/>
        <end position="121"/>
    </location>
</feature>
<dbReference type="AlphaFoldDB" id="A0A2N0H636"/>
<dbReference type="GO" id="GO:0005886">
    <property type="term" value="C:plasma membrane"/>
    <property type="evidence" value="ECO:0007669"/>
    <property type="project" value="TreeGrafter"/>
</dbReference>
<dbReference type="EMBL" id="PHUF01000004">
    <property type="protein sequence ID" value="PKB14421.1"/>
    <property type="molecule type" value="Genomic_DNA"/>
</dbReference>
<dbReference type="InterPro" id="IPR009100">
    <property type="entry name" value="AcylCoA_DH/oxidase_NM_dom_sf"/>
</dbReference>
<comment type="cofactor">
    <cofactor evidence="1 6">
        <name>FAD</name>
        <dbReference type="ChEBI" id="CHEBI:57692"/>
    </cofactor>
</comment>
<dbReference type="FunFam" id="2.40.110.10:FF:000011">
    <property type="entry name" value="Acyl-CoA dehydrogenase FadE34"/>
    <property type="match status" value="1"/>
</dbReference>
<dbReference type="RefSeq" id="WP_100867268.1">
    <property type="nucleotide sequence ID" value="NZ_PHUF01000004.1"/>
</dbReference>
<dbReference type="Proteomes" id="UP000232587">
    <property type="component" value="Unassembled WGS sequence"/>
</dbReference>
<evidence type="ECO:0000256" key="5">
    <source>
        <dbReference type="ARBA" id="ARBA00023002"/>
    </source>
</evidence>
<dbReference type="Pfam" id="PF02771">
    <property type="entry name" value="Acyl-CoA_dh_N"/>
    <property type="match status" value="1"/>
</dbReference>
<dbReference type="InterPro" id="IPR037069">
    <property type="entry name" value="AcylCoA_DH/ox_N_sf"/>
</dbReference>
<evidence type="ECO:0000256" key="3">
    <source>
        <dbReference type="ARBA" id="ARBA00022630"/>
    </source>
</evidence>
<comment type="similarity">
    <text evidence="2 6">Belongs to the acyl-CoA dehydrogenase family.</text>
</comment>
<dbReference type="InterPro" id="IPR036250">
    <property type="entry name" value="AcylCo_DH-like_C"/>
</dbReference>
<feature type="domain" description="Acyl-CoA dehydrogenase/oxidase C-terminal" evidence="7">
    <location>
        <begin position="231"/>
        <end position="394"/>
    </location>
</feature>
<evidence type="ECO:0000256" key="4">
    <source>
        <dbReference type="ARBA" id="ARBA00022827"/>
    </source>
</evidence>
<dbReference type="OrthoDB" id="9780544at2"/>
<evidence type="ECO:0000259" key="7">
    <source>
        <dbReference type="Pfam" id="PF00441"/>
    </source>
</evidence>
<evidence type="ECO:0000259" key="8">
    <source>
        <dbReference type="Pfam" id="PF02770"/>
    </source>
</evidence>
<dbReference type="SUPFAM" id="SSF47203">
    <property type="entry name" value="Acyl-CoA dehydrogenase C-terminal domain-like"/>
    <property type="match status" value="1"/>
</dbReference>
<name>A0A2N0H636_9SPHN</name>
<protein>
    <recommendedName>
        <fullName evidence="12">Alkylation response protein AidB-like acyl-CoA dehydrogenase</fullName>
    </recommendedName>
</protein>
<dbReference type="InterPro" id="IPR013786">
    <property type="entry name" value="AcylCoA_DH/ox_N"/>
</dbReference>
<dbReference type="InterPro" id="IPR009075">
    <property type="entry name" value="AcylCo_DH/oxidase_C"/>
</dbReference>